<sequence length="196" mass="22249">MAEERPGGKLSARSKVDDHDWVRVAGDALARRGIEAVRVERLAKQLGISRGSFYWHFPSRDALLARLLDDWRSSSTLAIIARLETTGSSPHVRLRALLRIAFERTEEDRTLTTELAIRQWGRTDPRARKALEEVDRLRLGYFTKLFEEMDFSPEEARIRSALANSFMRVAPSFPDSRGLEDLDAALACLTRPLTTP</sequence>
<keyword evidence="1 2" id="KW-0238">DNA-binding</keyword>
<dbReference type="PROSITE" id="PS50977">
    <property type="entry name" value="HTH_TETR_2"/>
    <property type="match status" value="1"/>
</dbReference>
<evidence type="ECO:0000313" key="4">
    <source>
        <dbReference type="EMBL" id="MCJ1961404.1"/>
    </source>
</evidence>
<dbReference type="InterPro" id="IPR050109">
    <property type="entry name" value="HTH-type_TetR-like_transc_reg"/>
</dbReference>
<feature type="DNA-binding region" description="H-T-H motif" evidence="2">
    <location>
        <begin position="38"/>
        <end position="57"/>
    </location>
</feature>
<name>A0ABT0AE07_9SPHN</name>
<feature type="domain" description="HTH tetR-type" evidence="3">
    <location>
        <begin position="15"/>
        <end position="75"/>
    </location>
</feature>
<gene>
    <name evidence="4" type="ORF">MTR65_11990</name>
</gene>
<dbReference type="InterPro" id="IPR001647">
    <property type="entry name" value="HTH_TetR"/>
</dbReference>
<dbReference type="PANTHER" id="PTHR30055">
    <property type="entry name" value="HTH-TYPE TRANSCRIPTIONAL REGULATOR RUTR"/>
    <property type="match status" value="1"/>
</dbReference>
<dbReference type="Gene3D" id="1.10.357.10">
    <property type="entry name" value="Tetracycline Repressor, domain 2"/>
    <property type="match status" value="1"/>
</dbReference>
<dbReference type="PANTHER" id="PTHR30055:SF239">
    <property type="entry name" value="TRANSCRIPTIONAL REGULATORY PROTEIN"/>
    <property type="match status" value="1"/>
</dbReference>
<accession>A0ABT0AE07</accession>
<evidence type="ECO:0000256" key="1">
    <source>
        <dbReference type="ARBA" id="ARBA00023125"/>
    </source>
</evidence>
<evidence type="ECO:0000259" key="3">
    <source>
        <dbReference type="PROSITE" id="PS50977"/>
    </source>
</evidence>
<proteinExistence type="predicted"/>
<keyword evidence="5" id="KW-1185">Reference proteome</keyword>
<dbReference type="SUPFAM" id="SSF46689">
    <property type="entry name" value="Homeodomain-like"/>
    <property type="match status" value="1"/>
</dbReference>
<dbReference type="InterPro" id="IPR009057">
    <property type="entry name" value="Homeodomain-like_sf"/>
</dbReference>
<evidence type="ECO:0000313" key="5">
    <source>
        <dbReference type="Proteomes" id="UP001162802"/>
    </source>
</evidence>
<comment type="caution">
    <text evidence="4">The sequence shown here is derived from an EMBL/GenBank/DDBJ whole genome shotgun (WGS) entry which is preliminary data.</text>
</comment>
<dbReference type="RefSeq" id="WP_243800447.1">
    <property type="nucleotide sequence ID" value="NZ_JALHAT010000020.1"/>
</dbReference>
<dbReference type="Proteomes" id="UP001162802">
    <property type="component" value="Unassembled WGS sequence"/>
</dbReference>
<reference evidence="4" key="1">
    <citation type="submission" date="2022-03" db="EMBL/GenBank/DDBJ databases">
        <title>Identification of a novel bacterium isolated from mangrove sediments.</title>
        <authorList>
            <person name="Pan X."/>
        </authorList>
    </citation>
    <scope>NUCLEOTIDE SEQUENCE</scope>
    <source>
        <strain evidence="4">B2637</strain>
    </source>
</reference>
<dbReference type="EMBL" id="JALHAT010000020">
    <property type="protein sequence ID" value="MCJ1961404.1"/>
    <property type="molecule type" value="Genomic_DNA"/>
</dbReference>
<dbReference type="Pfam" id="PF00440">
    <property type="entry name" value="TetR_N"/>
    <property type="match status" value="1"/>
</dbReference>
<evidence type="ECO:0000256" key="2">
    <source>
        <dbReference type="PROSITE-ProRule" id="PRU00335"/>
    </source>
</evidence>
<organism evidence="4 5">
    <name type="scientific">Novosphingobium mangrovi</name>
    <name type="common">ex Hu et al. 2023</name>
    <dbReference type="NCBI Taxonomy" id="2930094"/>
    <lineage>
        <taxon>Bacteria</taxon>
        <taxon>Pseudomonadati</taxon>
        <taxon>Pseudomonadota</taxon>
        <taxon>Alphaproteobacteria</taxon>
        <taxon>Sphingomonadales</taxon>
        <taxon>Sphingomonadaceae</taxon>
        <taxon>Novosphingobium</taxon>
    </lineage>
</organism>
<protein>
    <submittedName>
        <fullName evidence="4">TetR/AcrR family transcriptional regulator</fullName>
    </submittedName>
</protein>